<reference evidence="2" key="1">
    <citation type="submission" date="2018-08" db="EMBL/GenBank/DDBJ databases">
        <authorList>
            <person name="Rossello M."/>
        </authorList>
    </citation>
    <scope>NUCLEOTIDE SEQUENCE [LARGE SCALE GENOMIC DNA]</scope>
    <source>
        <strain evidence="2">cv. Chinese Spring</strain>
    </source>
</reference>
<dbReference type="PANTHER" id="PTHR33086:SF96">
    <property type="entry name" value="DUF1618 DOMAIN-CONTAINING PROTEIN"/>
    <property type="match status" value="1"/>
</dbReference>
<organism evidence="2">
    <name type="scientific">Triticum aestivum</name>
    <name type="common">Wheat</name>
    <dbReference type="NCBI Taxonomy" id="4565"/>
    <lineage>
        <taxon>Eukaryota</taxon>
        <taxon>Viridiplantae</taxon>
        <taxon>Streptophyta</taxon>
        <taxon>Embryophyta</taxon>
        <taxon>Tracheophyta</taxon>
        <taxon>Spermatophyta</taxon>
        <taxon>Magnoliopsida</taxon>
        <taxon>Liliopsida</taxon>
        <taxon>Poales</taxon>
        <taxon>Poaceae</taxon>
        <taxon>BOP clade</taxon>
        <taxon>Pooideae</taxon>
        <taxon>Triticodae</taxon>
        <taxon>Triticeae</taxon>
        <taxon>Triticinae</taxon>
        <taxon>Triticum</taxon>
    </lineage>
</organism>
<dbReference type="Gramene" id="TraesJAG3D03G01872760.1">
    <property type="protein sequence ID" value="TraesJAG3D03G01872760.1"/>
    <property type="gene ID" value="TraesJAG3D03G01872760"/>
</dbReference>
<evidence type="ECO:0000259" key="1">
    <source>
        <dbReference type="Pfam" id="PF07762"/>
    </source>
</evidence>
<protein>
    <recommendedName>
        <fullName evidence="1">DUF1618 domain-containing protein</fullName>
    </recommendedName>
</protein>
<evidence type="ECO:0000313" key="3">
    <source>
        <dbReference type="Proteomes" id="UP000019116"/>
    </source>
</evidence>
<gene>
    <name evidence="2" type="primary">LOC123078174</name>
</gene>
<dbReference type="Gramene" id="TraesJUL3D03G01882110.1">
    <property type="protein sequence ID" value="TraesJUL3D03G01882110.1"/>
    <property type="gene ID" value="TraesJUL3D03G01882110"/>
</dbReference>
<keyword evidence="3" id="KW-1185">Reference proteome</keyword>
<dbReference type="Gramene" id="TraesWEE_scaffold_151574_01G000100.1">
    <property type="protein sequence ID" value="TraesWEE_scaffold_151574_01G000100.1"/>
    <property type="gene ID" value="TraesWEE_scaffold_151574_01G000100"/>
</dbReference>
<evidence type="ECO:0000313" key="2">
    <source>
        <dbReference type="EnsemblPlants" id="TraesCS3D02G192200.1"/>
    </source>
</evidence>
<dbReference type="Gramene" id="TraesSTA3D03G01859080.1">
    <property type="protein sequence ID" value="TraesSTA3D03G01859080.1"/>
    <property type="gene ID" value="TraesSTA3D03G01859080"/>
</dbReference>
<dbReference type="STRING" id="4565.A0A3B6GRN5"/>
<dbReference type="Gramene" id="TraesCAD_scaffold_081171_01G000300.1">
    <property type="protein sequence ID" value="TraesCAD_scaffold_081171_01G000300.1"/>
    <property type="gene ID" value="TraesCAD_scaffold_081171_01G000300"/>
</dbReference>
<dbReference type="Gramene" id="TraesRN3D0100440500.1">
    <property type="protein sequence ID" value="TraesRN3D0100440500.1"/>
    <property type="gene ID" value="TraesRN3D0100440500"/>
</dbReference>
<sequence length="422" mass="46199">MAPPSSSSAPPPSSWVILGSIQRVSAPAGGGDASLALAAPPRVSILNVSQSVFPEAATPHHFPFVLAADPSGLLLLQANLSRPPRREVLDGPASHGVYWKDSTSRYFVLDATTAPGTAFHLPDPEPPNTILHQALLGLLASPAGGGHYMVAELQPIIGLDKATLLCFSTEVGEWVEKRVHCPLPPRPLVPIGVVSHHGRFWWVDLSWGVIHCDPFADKPVLGFVPFPPERVLKCREGWGVTDEYRYVGVSDGKLRFVDTYVRSGDAPKVAVWTLAHPDSTEWTLEQETTFAEIWGDKSYKATRLPKKMPVLALIHPKNPCVVFFFLEQQLFGVDVRTRKVVDCKPYGLVAPPSCYIASRFVRAWELPQPLPSDNNAMPSSCPVGMLNWCKGIKAKKDKARAPHKPSPGYYHLVGHTRQTFIG</sequence>
<proteinExistence type="predicted"/>
<dbReference type="Gramene" id="TraesCLE_scaffold_116455_01G000200.1">
    <property type="protein sequence ID" value="TraesCLE_scaffold_116455_01G000200.1"/>
    <property type="gene ID" value="TraesCLE_scaffold_116455_01G000200"/>
</dbReference>
<dbReference type="EnsemblPlants" id="TraesCS3D02G192200.1">
    <property type="protein sequence ID" value="TraesCS3D02G192200.1"/>
    <property type="gene ID" value="TraesCS3D02G192200"/>
</dbReference>
<dbReference type="GeneID" id="123078174"/>
<dbReference type="Gramene" id="TraesNOR3D03G01891320.1">
    <property type="protein sequence ID" value="TraesNOR3D03G01891320.1"/>
    <property type="gene ID" value="TraesNOR3D03G01891320"/>
</dbReference>
<dbReference type="AlphaFoldDB" id="A0A3B6GRN5"/>
<dbReference type="Gramene" id="TraesJUL3D03G01882110.2">
    <property type="protein sequence ID" value="TraesJUL3D03G01882110.2"/>
    <property type="gene ID" value="TraesJUL3D03G01882110"/>
</dbReference>
<dbReference type="Gramene" id="TraesROB_scaffold_087545_01G000300.1">
    <property type="protein sequence ID" value="TraesROB_scaffold_087545_01G000300.1"/>
    <property type="gene ID" value="TraesROB_scaffold_087545_01G000300"/>
</dbReference>
<accession>A0A3B6GRN5</accession>
<dbReference type="Gramene" id="TraesPARA_EIv1.0_1094890.1">
    <property type="protein sequence ID" value="TraesPARA_EIv1.0_1094890.1.CDS"/>
    <property type="gene ID" value="TraesPARA_EIv1.0_1094890"/>
</dbReference>
<dbReference type="Gramene" id="TraesLAC3D03G01805760.1">
    <property type="protein sequence ID" value="TraesLAC3D03G01805760.1"/>
    <property type="gene ID" value="TraesLAC3D03G01805760"/>
</dbReference>
<dbReference type="Gramene" id="TraesSYM3D03G01887330.1">
    <property type="protein sequence ID" value="TraesSYM3D03G01887330.1"/>
    <property type="gene ID" value="TraesSYM3D03G01887330"/>
</dbReference>
<dbReference type="RefSeq" id="XP_044356517.1">
    <property type="nucleotide sequence ID" value="XM_044500582.1"/>
</dbReference>
<dbReference type="Gramene" id="TraesCS3D02G192200.1">
    <property type="protein sequence ID" value="TraesCS3D02G192200.1"/>
    <property type="gene ID" value="TraesCS3D02G192200"/>
</dbReference>
<dbReference type="Gramene" id="TraesPARA_EIv1.0_1094890.2">
    <property type="protein sequence ID" value="TraesPARA_EIv1.0_1094890.2.CDS"/>
    <property type="gene ID" value="TraesPARA_EIv1.0_1094890"/>
</dbReference>
<dbReference type="Gramene" id="TraesLDM3D03G01862630.1">
    <property type="protein sequence ID" value="TraesLDM3D03G01862630.1"/>
    <property type="gene ID" value="TraesLDM3D03G01862630"/>
</dbReference>
<name>A0A3B6GRN5_WHEAT</name>
<dbReference type="InterPro" id="IPR011676">
    <property type="entry name" value="DUF1618"/>
</dbReference>
<dbReference type="Proteomes" id="UP000019116">
    <property type="component" value="Chromosome 3D"/>
</dbReference>
<dbReference type="OMA" id="INADPCA"/>
<dbReference type="Gramene" id="TraesMAC3D03G01862690.1">
    <property type="protein sequence ID" value="TraesMAC3D03G01862690.1"/>
    <property type="gene ID" value="TraesMAC3D03G01862690"/>
</dbReference>
<dbReference type="Gramene" id="TraesCS3D03G0418400.1">
    <property type="protein sequence ID" value="TraesCS3D03G0418400.1.CDS"/>
    <property type="gene ID" value="TraesCS3D03G0418400"/>
</dbReference>
<dbReference type="Pfam" id="PF07762">
    <property type="entry name" value="DUF1618"/>
    <property type="match status" value="1"/>
</dbReference>
<feature type="domain" description="DUF1618" evidence="1">
    <location>
        <begin position="202"/>
        <end position="322"/>
    </location>
</feature>
<reference evidence="2" key="2">
    <citation type="submission" date="2018-10" db="UniProtKB">
        <authorList>
            <consortium name="EnsemblPlants"/>
        </authorList>
    </citation>
    <scope>IDENTIFICATION</scope>
</reference>
<dbReference type="PANTHER" id="PTHR33086">
    <property type="entry name" value="OS05G0468200 PROTEIN-RELATED"/>
    <property type="match status" value="1"/>
</dbReference>
<dbReference type="OrthoDB" id="589927at2759"/>